<dbReference type="GO" id="GO:0035498">
    <property type="term" value="P:carnosine metabolic process"/>
    <property type="evidence" value="ECO:0007669"/>
    <property type="project" value="TreeGrafter"/>
</dbReference>
<keyword evidence="3" id="KW-0489">Methyltransferase</keyword>
<evidence type="ECO:0000256" key="2">
    <source>
        <dbReference type="ARBA" id="ARBA00012003"/>
    </source>
</evidence>
<dbReference type="Proteomes" id="UP000827092">
    <property type="component" value="Unassembled WGS sequence"/>
</dbReference>
<dbReference type="GO" id="GO:0032259">
    <property type="term" value="P:methylation"/>
    <property type="evidence" value="ECO:0007669"/>
    <property type="project" value="UniProtKB-KW"/>
</dbReference>
<keyword evidence="4" id="KW-0808">Transferase</keyword>
<sequence>MEENNTPSLTLSKTKEDDNALECNKLEENSQSNNDDLERKHFHRVLNAFKNYKRWALGQLQGALEGVARLPPRHRALLGGHRAHLEALQGAVGHNQHVLDALVRDAQHLFHEAPPGTVGPPSEEREEGEAEKVEGVLRQLFREWSLEGEAERDASFAPILQEIQRRFPQVEGRAGVRVLVPGAGLGRLPYEIARLGYSCQGNEFSLFMLFTSNFVLNKCRAVGGHHVFPWVLPLHNRSRPCHALLPAPFPDVDPSALPPGPAFSMAAGSFLEIYNDQPGAWECVATCFFVDTASNVAEYVDVVWHVLAPGGTWVNLGPLLYHGAKALALSWEELREIIAHKGFTFLREEVGVCTPYAQDPRSMMVHAYRSVFFSCTKPAPKAE</sequence>
<accession>A0AAV6V513</accession>
<dbReference type="EMBL" id="JAFNEN010000161">
    <property type="protein sequence ID" value="KAG8191391.1"/>
    <property type="molecule type" value="Genomic_DNA"/>
</dbReference>
<evidence type="ECO:0000313" key="7">
    <source>
        <dbReference type="Proteomes" id="UP000827092"/>
    </source>
</evidence>
<gene>
    <name evidence="6" type="ORF">JTE90_006133</name>
</gene>
<keyword evidence="5" id="KW-0949">S-adenosyl-L-methionine</keyword>
<dbReference type="GO" id="GO:0005634">
    <property type="term" value="C:nucleus"/>
    <property type="evidence" value="ECO:0007669"/>
    <property type="project" value="TreeGrafter"/>
</dbReference>
<evidence type="ECO:0000313" key="6">
    <source>
        <dbReference type="EMBL" id="KAG8191391.1"/>
    </source>
</evidence>
<evidence type="ECO:0000256" key="3">
    <source>
        <dbReference type="ARBA" id="ARBA00022603"/>
    </source>
</evidence>
<dbReference type="Gene3D" id="3.40.50.150">
    <property type="entry name" value="Vaccinia Virus protein VP39"/>
    <property type="match status" value="1"/>
</dbReference>
<evidence type="ECO:0000256" key="5">
    <source>
        <dbReference type="ARBA" id="ARBA00022691"/>
    </source>
</evidence>
<evidence type="ECO:0000256" key="4">
    <source>
        <dbReference type="ARBA" id="ARBA00022679"/>
    </source>
</evidence>
<dbReference type="Pfam" id="PF07942">
    <property type="entry name" value="CARME"/>
    <property type="match status" value="1"/>
</dbReference>
<dbReference type="GO" id="GO:0030735">
    <property type="term" value="F:carnosine N-methyltransferase activity"/>
    <property type="evidence" value="ECO:0007669"/>
    <property type="project" value="UniProtKB-EC"/>
</dbReference>
<protein>
    <recommendedName>
        <fullName evidence="2">carnosine N-methyltransferase</fullName>
        <ecNumber evidence="2">2.1.1.22</ecNumber>
    </recommendedName>
</protein>
<proteinExistence type="inferred from homology"/>
<reference evidence="6 7" key="1">
    <citation type="journal article" date="2022" name="Nat. Ecol. Evol.">
        <title>A masculinizing supergene underlies an exaggerated male reproductive morph in a spider.</title>
        <authorList>
            <person name="Hendrickx F."/>
            <person name="De Corte Z."/>
            <person name="Sonet G."/>
            <person name="Van Belleghem S.M."/>
            <person name="Kostlbacher S."/>
            <person name="Vangestel C."/>
        </authorList>
    </citation>
    <scope>NUCLEOTIDE SEQUENCE [LARGE SCALE GENOMIC DNA]</scope>
    <source>
        <strain evidence="6">W744_W776</strain>
    </source>
</reference>
<dbReference type="AlphaFoldDB" id="A0AAV6V513"/>
<dbReference type="EC" id="2.1.1.22" evidence="2"/>
<dbReference type="SUPFAM" id="SSF109843">
    <property type="entry name" value="CAPPD, an extracellular domain of amyloid beta A4 protein"/>
    <property type="match status" value="1"/>
</dbReference>
<dbReference type="InterPro" id="IPR029063">
    <property type="entry name" value="SAM-dependent_MTases_sf"/>
</dbReference>
<evidence type="ECO:0000256" key="1">
    <source>
        <dbReference type="ARBA" id="ARBA00010086"/>
    </source>
</evidence>
<dbReference type="PANTHER" id="PTHR12303">
    <property type="entry name" value="CARNOSINE N-METHYLTRANSFERASE"/>
    <property type="match status" value="1"/>
</dbReference>
<comment type="similarity">
    <text evidence="1">Belongs to the carnosine N-methyltransferase family.</text>
</comment>
<dbReference type="InterPro" id="IPR036176">
    <property type="entry name" value="E2_sf"/>
</dbReference>
<dbReference type="SMART" id="SM01296">
    <property type="entry name" value="N2227"/>
    <property type="match status" value="1"/>
</dbReference>
<dbReference type="InterPro" id="IPR012901">
    <property type="entry name" value="CARME"/>
</dbReference>
<dbReference type="GO" id="GO:0005829">
    <property type="term" value="C:cytosol"/>
    <property type="evidence" value="ECO:0007669"/>
    <property type="project" value="TreeGrafter"/>
</dbReference>
<comment type="caution">
    <text evidence="6">The sequence shown here is derived from an EMBL/GenBank/DDBJ whole genome shotgun (WGS) entry which is preliminary data.</text>
</comment>
<dbReference type="SUPFAM" id="SSF53335">
    <property type="entry name" value="S-adenosyl-L-methionine-dependent methyltransferases"/>
    <property type="match status" value="1"/>
</dbReference>
<organism evidence="6 7">
    <name type="scientific">Oedothorax gibbosus</name>
    <dbReference type="NCBI Taxonomy" id="931172"/>
    <lineage>
        <taxon>Eukaryota</taxon>
        <taxon>Metazoa</taxon>
        <taxon>Ecdysozoa</taxon>
        <taxon>Arthropoda</taxon>
        <taxon>Chelicerata</taxon>
        <taxon>Arachnida</taxon>
        <taxon>Araneae</taxon>
        <taxon>Araneomorphae</taxon>
        <taxon>Entelegynae</taxon>
        <taxon>Araneoidea</taxon>
        <taxon>Linyphiidae</taxon>
        <taxon>Erigoninae</taxon>
        <taxon>Oedothorax</taxon>
    </lineage>
</organism>
<keyword evidence="7" id="KW-1185">Reference proteome</keyword>
<name>A0AAV6V513_9ARAC</name>
<dbReference type="PANTHER" id="PTHR12303:SF6">
    <property type="entry name" value="CARNOSINE N-METHYLTRANSFERASE"/>
    <property type="match status" value="1"/>
</dbReference>